<dbReference type="Pfam" id="PF04153">
    <property type="entry name" value="NOT2_3_5_C"/>
    <property type="match status" value="1"/>
</dbReference>
<name>A0AAV5RJS3_STABA</name>
<keyword evidence="5 10" id="KW-0678">Repressor</keyword>
<keyword evidence="10" id="KW-0010">Activator</keyword>
<dbReference type="InterPro" id="IPR038635">
    <property type="entry name" value="CCR4-NOT_su2/3/5_C_sf"/>
</dbReference>
<keyword evidence="8 10" id="KW-0804">Transcription</keyword>
<comment type="similarity">
    <text evidence="3 10">Belongs to the CNOT2/3/5 family.</text>
</comment>
<evidence type="ECO:0000259" key="13">
    <source>
        <dbReference type="Pfam" id="PF04153"/>
    </source>
</evidence>
<dbReference type="Proteomes" id="UP001362899">
    <property type="component" value="Unassembled WGS sequence"/>
</dbReference>
<feature type="compositionally biased region" description="Polar residues" evidence="11">
    <location>
        <begin position="458"/>
        <end position="481"/>
    </location>
</feature>
<proteinExistence type="inferred from homology"/>
<comment type="function">
    <text evidence="10">Acts as component of the CCR4-NOT core complex, which in the nucleus seems to be a general transcription factor, and in the cytoplasm the major mRNA deadenylase involved in mRNA turnover. The NOT protein subcomplex negatively regulates the basal and activated transcription of many genes. Preferentially affects TC-type TATA element-dependent transcription. Could directly or indirectly inhibit component(s) of the general transcription machinery.</text>
</comment>
<feature type="compositionally biased region" description="Basic and acidic residues" evidence="11">
    <location>
        <begin position="259"/>
        <end position="294"/>
    </location>
</feature>
<evidence type="ECO:0000256" key="7">
    <source>
        <dbReference type="ARBA" id="ARBA00023015"/>
    </source>
</evidence>
<dbReference type="InterPro" id="IPR012270">
    <property type="entry name" value="CCR4-NOT_su3/5"/>
</dbReference>
<evidence type="ECO:0000313" key="14">
    <source>
        <dbReference type="EMBL" id="GMM51695.1"/>
    </source>
</evidence>
<keyword evidence="9 10" id="KW-0539">Nucleus</keyword>
<dbReference type="InterPro" id="IPR007282">
    <property type="entry name" value="NOT2/3/5_C"/>
</dbReference>
<feature type="region of interest" description="Disordered" evidence="11">
    <location>
        <begin position="259"/>
        <end position="399"/>
    </location>
</feature>
<dbReference type="GO" id="GO:0000932">
    <property type="term" value="C:P-body"/>
    <property type="evidence" value="ECO:0007669"/>
    <property type="project" value="UniProtKB-UniRule"/>
</dbReference>
<dbReference type="GO" id="GO:0000289">
    <property type="term" value="P:nuclear-transcribed mRNA poly(A) tail shortening"/>
    <property type="evidence" value="ECO:0007669"/>
    <property type="project" value="UniProtKB-ARBA"/>
</dbReference>
<accession>A0AAV5RJS3</accession>
<comment type="caution">
    <text evidence="14">The sequence shown here is derived from an EMBL/GenBank/DDBJ whole genome shotgun (WGS) entry which is preliminary data.</text>
</comment>
<evidence type="ECO:0000259" key="12">
    <source>
        <dbReference type="Pfam" id="PF04065"/>
    </source>
</evidence>
<dbReference type="PIRSF" id="PIRSF005290">
    <property type="entry name" value="NOT_su_3_5"/>
    <property type="match status" value="1"/>
</dbReference>
<evidence type="ECO:0000256" key="4">
    <source>
        <dbReference type="ARBA" id="ARBA00022490"/>
    </source>
</evidence>
<keyword evidence="15" id="KW-1185">Reference proteome</keyword>
<dbReference type="Pfam" id="PF04065">
    <property type="entry name" value="Not3"/>
    <property type="match status" value="1"/>
</dbReference>
<dbReference type="EMBL" id="BTGC01000008">
    <property type="protein sequence ID" value="GMM51695.1"/>
    <property type="molecule type" value="Genomic_DNA"/>
</dbReference>
<evidence type="ECO:0000256" key="5">
    <source>
        <dbReference type="ARBA" id="ARBA00022491"/>
    </source>
</evidence>
<evidence type="ECO:0000313" key="15">
    <source>
        <dbReference type="Proteomes" id="UP001362899"/>
    </source>
</evidence>
<evidence type="ECO:0000256" key="2">
    <source>
        <dbReference type="ARBA" id="ARBA00004496"/>
    </source>
</evidence>
<feature type="region of interest" description="Disordered" evidence="11">
    <location>
        <begin position="134"/>
        <end position="163"/>
    </location>
</feature>
<dbReference type="GO" id="GO:0005634">
    <property type="term" value="C:nucleus"/>
    <property type="evidence" value="ECO:0007669"/>
    <property type="project" value="UniProtKB-SubCell"/>
</dbReference>
<feature type="domain" description="CCR4-Not complex component Not N-terminal" evidence="12">
    <location>
        <begin position="3"/>
        <end position="229"/>
    </location>
</feature>
<feature type="compositionally biased region" description="Low complexity" evidence="11">
    <location>
        <begin position="422"/>
        <end position="457"/>
    </location>
</feature>
<evidence type="ECO:0000256" key="8">
    <source>
        <dbReference type="ARBA" id="ARBA00023163"/>
    </source>
</evidence>
<evidence type="ECO:0000256" key="1">
    <source>
        <dbReference type="ARBA" id="ARBA00004123"/>
    </source>
</evidence>
<dbReference type="GO" id="GO:0030015">
    <property type="term" value="C:CCR4-NOT core complex"/>
    <property type="evidence" value="ECO:0007669"/>
    <property type="project" value="UniProtKB-UniRule"/>
</dbReference>
<evidence type="ECO:0000256" key="11">
    <source>
        <dbReference type="SAM" id="MobiDB-lite"/>
    </source>
</evidence>
<dbReference type="InterPro" id="IPR040168">
    <property type="entry name" value="Not2/3/5"/>
</dbReference>
<gene>
    <name evidence="14" type="ORF">DASB73_026580</name>
</gene>
<feature type="compositionally biased region" description="Low complexity" evidence="11">
    <location>
        <begin position="298"/>
        <end position="330"/>
    </location>
</feature>
<keyword evidence="6" id="KW-0597">Phosphoprotein</keyword>
<evidence type="ECO:0000256" key="9">
    <source>
        <dbReference type="ARBA" id="ARBA00023242"/>
    </source>
</evidence>
<keyword evidence="4 10" id="KW-0963">Cytoplasm</keyword>
<dbReference type="AlphaFoldDB" id="A0AAV5RJS3"/>
<evidence type="ECO:0000256" key="6">
    <source>
        <dbReference type="ARBA" id="ARBA00022553"/>
    </source>
</evidence>
<dbReference type="InterPro" id="IPR007207">
    <property type="entry name" value="Not_N"/>
</dbReference>
<reference evidence="14 15" key="1">
    <citation type="journal article" date="2023" name="Elife">
        <title>Identification of key yeast species and microbe-microbe interactions impacting larval growth of Drosophila in the wild.</title>
        <authorList>
            <person name="Mure A."/>
            <person name="Sugiura Y."/>
            <person name="Maeda R."/>
            <person name="Honda K."/>
            <person name="Sakurai N."/>
            <person name="Takahashi Y."/>
            <person name="Watada M."/>
            <person name="Katoh T."/>
            <person name="Gotoh A."/>
            <person name="Gotoh Y."/>
            <person name="Taniguchi I."/>
            <person name="Nakamura K."/>
            <person name="Hayashi T."/>
            <person name="Katayama T."/>
            <person name="Uemura T."/>
            <person name="Hattori Y."/>
        </authorList>
    </citation>
    <scope>NUCLEOTIDE SEQUENCE [LARGE SCALE GENOMIC DNA]</scope>
    <source>
        <strain evidence="14 15">SB-73</strain>
    </source>
</reference>
<sequence length="667" mass="75086">MSARKLQQEMDRVFKRVAEGCGVFDNIYNKLQNSTNQTQKEKLEHDLKREIKKLQKLRDQIKTWIASNDIRDKKQLLDQRRLIENDMERFKAVEREVKTKAYSKEGLMRANDPYYKEKHEAIEFLQTKMEELEQQVESLEEEQDQLQQTTKRGKKSDSGKQERLNEIDHALERHKWHISNMETMVSMIENDKLAPESVMDLQEDINYYVECNQEVDFAEDEAIYDELRLVGDNDDEIVETIVRDDTYTLEDLAQDLSKEAAKEAAQKEKEDRERERKEKLKEKEKLDKRAEKEGSPMSTSSVHVSTQVSAHASGQVSSSGSGSASNVYSSTPSPSRAMSPSTPGISPLPPPSVPAPKNAEPVKKGGHLAQGGATAPTPIARSGTSTARESPMTTPFQTPSLVHSVPIVHHGSVIAQAQKTQSSGSASGSEAPSSSSNTGAPVAPPASSAGSSHNVSSTHDTSIQSAPGSTLSSAPASAGSTNVTANSTLSLPVDINKLPPGIQDIVGCLEDAKQRLQYSDSVLQVSSISKLIQHSYLSTPDSAVSDIPNYYHPQNPYPTPDYYPQEVLSSLEDPEVFREMHVDTLFYVFYYCQNTHQQYLAAKELKNRSWRFHKKFLTWFQRQEDPKIITPEYEEGTYRFFDFEGSWVQRRKNNFVFEFKYLEDELV</sequence>
<feature type="compositionally biased region" description="Acidic residues" evidence="11">
    <location>
        <begin position="134"/>
        <end position="144"/>
    </location>
</feature>
<feature type="domain" description="NOT2/NOT3/NOT5 C-terminal" evidence="13">
    <location>
        <begin position="535"/>
        <end position="662"/>
    </location>
</feature>
<keyword evidence="7 10" id="KW-0805">Transcription regulation</keyword>
<organism evidence="14 15">
    <name type="scientific">Starmerella bacillaris</name>
    <name type="common">Yeast</name>
    <name type="synonym">Candida zemplinina</name>
    <dbReference type="NCBI Taxonomy" id="1247836"/>
    <lineage>
        <taxon>Eukaryota</taxon>
        <taxon>Fungi</taxon>
        <taxon>Dikarya</taxon>
        <taxon>Ascomycota</taxon>
        <taxon>Saccharomycotina</taxon>
        <taxon>Dipodascomycetes</taxon>
        <taxon>Dipodascales</taxon>
        <taxon>Trichomonascaceae</taxon>
        <taxon>Starmerella</taxon>
    </lineage>
</organism>
<feature type="region of interest" description="Disordered" evidence="11">
    <location>
        <begin position="416"/>
        <end position="481"/>
    </location>
</feature>
<evidence type="ECO:0000256" key="10">
    <source>
        <dbReference type="PIRNR" id="PIRNR005290"/>
    </source>
</evidence>
<dbReference type="PANTHER" id="PTHR23326">
    <property type="entry name" value="CCR4 NOT-RELATED"/>
    <property type="match status" value="1"/>
</dbReference>
<comment type="subcellular location">
    <subcellularLocation>
        <location evidence="2 10">Cytoplasm</location>
    </subcellularLocation>
    <subcellularLocation>
        <location evidence="1 10">Nucleus</location>
    </subcellularLocation>
</comment>
<protein>
    <recommendedName>
        <fullName evidence="10">General negative regulator of transcription subunit</fullName>
    </recommendedName>
</protein>
<dbReference type="Gene3D" id="2.30.30.1020">
    <property type="entry name" value="CCR4-NOT complex subunit 2/3/5, C-terminal domain"/>
    <property type="match status" value="1"/>
</dbReference>
<dbReference type="GO" id="GO:0006355">
    <property type="term" value="P:regulation of DNA-templated transcription"/>
    <property type="evidence" value="ECO:0007669"/>
    <property type="project" value="InterPro"/>
</dbReference>
<feature type="compositionally biased region" description="Polar residues" evidence="11">
    <location>
        <begin position="382"/>
        <end position="399"/>
    </location>
</feature>
<evidence type="ECO:0000256" key="3">
    <source>
        <dbReference type="ARBA" id="ARBA00007682"/>
    </source>
</evidence>